<dbReference type="AlphaFoldDB" id="A0A8J8GC84"/>
<sequence length="273" mass="31953">MDRKKFLKKASSGVIAATLLPLISFNEKHEIDSVYEDYKSVDFKDVDGEKWVLSFTIDNIKLTKSTRDIIMLKQIQMFVMKEEPNVNKTLYFDINNFYFKKSGSKNLYYLSLKINENKTYGDIEFAEDNFGEKSVLLIDRGVNALIYNKDLETDINFNVEEREIPDNIECFLTTACVFHKGFPDDCYELTTLRNLRKNIMNPDINYKKLISEYEIIAPKMLTNINNAYNKGEILDHIYENLVLPSVMLVESGENKRAILHYTDYVKEMKKLYL</sequence>
<evidence type="ECO:0000313" key="2">
    <source>
        <dbReference type="Proteomes" id="UP000610746"/>
    </source>
</evidence>
<proteinExistence type="predicted"/>
<dbReference type="EMBL" id="JABSNO010000019">
    <property type="protein sequence ID" value="NRS93280.1"/>
    <property type="molecule type" value="Genomic_DNA"/>
</dbReference>
<gene>
    <name evidence="1" type="ORF">HNQ03_002367</name>
</gene>
<evidence type="ECO:0000313" key="1">
    <source>
        <dbReference type="EMBL" id="NRS93280.1"/>
    </source>
</evidence>
<name>A0A8J8GC84_9FLAO</name>
<reference evidence="1" key="1">
    <citation type="submission" date="2020-05" db="EMBL/GenBank/DDBJ databases">
        <title>Genomic Encyclopedia of Type Strains, Phase IV (KMG-V): Genome sequencing to study the core and pangenomes of soil and plant-associated prokaryotes.</title>
        <authorList>
            <person name="Whitman W."/>
        </authorList>
    </citation>
    <scope>NUCLEOTIDE SEQUENCE</scope>
    <source>
        <strain evidence="1">16F</strain>
    </source>
</reference>
<organism evidence="1 2">
    <name type="scientific">Frigoriflavimonas asaccharolytica</name>
    <dbReference type="NCBI Taxonomy" id="2735899"/>
    <lineage>
        <taxon>Bacteria</taxon>
        <taxon>Pseudomonadati</taxon>
        <taxon>Bacteroidota</taxon>
        <taxon>Flavobacteriia</taxon>
        <taxon>Flavobacteriales</taxon>
        <taxon>Weeksellaceae</taxon>
        <taxon>Frigoriflavimonas</taxon>
    </lineage>
</organism>
<keyword evidence="2" id="KW-1185">Reference proteome</keyword>
<dbReference type="RefSeq" id="WP_173779853.1">
    <property type="nucleotide sequence ID" value="NZ_JABSNO010000019.1"/>
</dbReference>
<protein>
    <submittedName>
        <fullName evidence="1">Uncharacterized protein</fullName>
    </submittedName>
</protein>
<accession>A0A8J8GC84</accession>
<comment type="caution">
    <text evidence="1">The sequence shown here is derived from an EMBL/GenBank/DDBJ whole genome shotgun (WGS) entry which is preliminary data.</text>
</comment>
<dbReference type="Proteomes" id="UP000610746">
    <property type="component" value="Unassembled WGS sequence"/>
</dbReference>